<evidence type="ECO:0000313" key="1">
    <source>
        <dbReference type="EMBL" id="KIM49539.1"/>
    </source>
</evidence>
<keyword evidence="2" id="KW-1185">Reference proteome</keyword>
<dbReference type="HOGENOM" id="CLU_1115855_0_0_1"/>
<name>A0A0C3CZF6_HEBCY</name>
<dbReference type="EMBL" id="KN831768">
    <property type="protein sequence ID" value="KIM49539.1"/>
    <property type="molecule type" value="Genomic_DNA"/>
</dbReference>
<sequence>MHWGSDPARERTSFEKSRRSSELCAKCYRICLTPPFAYTDEFVPEYKGPDTPLIDAYISLSIASYTQRITRDFFNDLADAIPAAVVDEFMEMMKYTKYLAFGITPAFLRDILSRRAHIYDRRFRMYLNVLHYLANIVTVLSQLFEIVGPDHRARHIINPDHCPALRKAVHDLKVFDDKYMDKEFFSLLPRPLIKGLGIRFRLKAIAGMASIKEYKKHEDVMIAAREARVLLERYRRRCASAPTLFVILK</sequence>
<gene>
    <name evidence="1" type="ORF">M413DRAFT_438724</name>
</gene>
<dbReference type="AlphaFoldDB" id="A0A0C3CZF6"/>
<dbReference type="OrthoDB" id="3028554at2759"/>
<organism evidence="1 2">
    <name type="scientific">Hebeloma cylindrosporum</name>
    <dbReference type="NCBI Taxonomy" id="76867"/>
    <lineage>
        <taxon>Eukaryota</taxon>
        <taxon>Fungi</taxon>
        <taxon>Dikarya</taxon>
        <taxon>Basidiomycota</taxon>
        <taxon>Agaricomycotina</taxon>
        <taxon>Agaricomycetes</taxon>
        <taxon>Agaricomycetidae</taxon>
        <taxon>Agaricales</taxon>
        <taxon>Agaricineae</taxon>
        <taxon>Hymenogastraceae</taxon>
        <taxon>Hebeloma</taxon>
    </lineage>
</organism>
<evidence type="ECO:0000313" key="2">
    <source>
        <dbReference type="Proteomes" id="UP000053424"/>
    </source>
</evidence>
<reference evidence="1 2" key="1">
    <citation type="submission" date="2014-04" db="EMBL/GenBank/DDBJ databases">
        <authorList>
            <consortium name="DOE Joint Genome Institute"/>
            <person name="Kuo A."/>
            <person name="Gay G."/>
            <person name="Dore J."/>
            <person name="Kohler A."/>
            <person name="Nagy L.G."/>
            <person name="Floudas D."/>
            <person name="Copeland A."/>
            <person name="Barry K.W."/>
            <person name="Cichocki N."/>
            <person name="Veneault-Fourrey C."/>
            <person name="LaButti K."/>
            <person name="Lindquist E.A."/>
            <person name="Lipzen A."/>
            <person name="Lundell T."/>
            <person name="Morin E."/>
            <person name="Murat C."/>
            <person name="Sun H."/>
            <person name="Tunlid A."/>
            <person name="Henrissat B."/>
            <person name="Grigoriev I.V."/>
            <person name="Hibbett D.S."/>
            <person name="Martin F."/>
            <person name="Nordberg H.P."/>
            <person name="Cantor M.N."/>
            <person name="Hua S.X."/>
        </authorList>
    </citation>
    <scope>NUCLEOTIDE SEQUENCE [LARGE SCALE GENOMIC DNA]</scope>
    <source>
        <strain evidence="2">h7</strain>
    </source>
</reference>
<dbReference type="Proteomes" id="UP000053424">
    <property type="component" value="Unassembled WGS sequence"/>
</dbReference>
<proteinExistence type="predicted"/>
<protein>
    <submittedName>
        <fullName evidence="1">Uncharacterized protein</fullName>
    </submittedName>
</protein>
<reference evidence="2" key="2">
    <citation type="submission" date="2015-01" db="EMBL/GenBank/DDBJ databases">
        <title>Evolutionary Origins and Diversification of the Mycorrhizal Mutualists.</title>
        <authorList>
            <consortium name="DOE Joint Genome Institute"/>
            <consortium name="Mycorrhizal Genomics Consortium"/>
            <person name="Kohler A."/>
            <person name="Kuo A."/>
            <person name="Nagy L.G."/>
            <person name="Floudas D."/>
            <person name="Copeland A."/>
            <person name="Barry K.W."/>
            <person name="Cichocki N."/>
            <person name="Veneault-Fourrey C."/>
            <person name="LaButti K."/>
            <person name="Lindquist E.A."/>
            <person name="Lipzen A."/>
            <person name="Lundell T."/>
            <person name="Morin E."/>
            <person name="Murat C."/>
            <person name="Riley R."/>
            <person name="Ohm R."/>
            <person name="Sun H."/>
            <person name="Tunlid A."/>
            <person name="Henrissat B."/>
            <person name="Grigoriev I.V."/>
            <person name="Hibbett D.S."/>
            <person name="Martin F."/>
        </authorList>
    </citation>
    <scope>NUCLEOTIDE SEQUENCE [LARGE SCALE GENOMIC DNA]</scope>
    <source>
        <strain evidence="2">h7</strain>
    </source>
</reference>
<accession>A0A0C3CZF6</accession>